<dbReference type="InterPro" id="IPR036709">
    <property type="entry name" value="Autotransporte_beta_dom_sf"/>
</dbReference>
<dbReference type="SUPFAM" id="SSF103515">
    <property type="entry name" value="Autotransporter"/>
    <property type="match status" value="1"/>
</dbReference>
<dbReference type="SMART" id="SM00869">
    <property type="entry name" value="Autotransporter"/>
    <property type="match status" value="1"/>
</dbReference>
<keyword evidence="1" id="KW-0732">Signal</keyword>
<dbReference type="GO" id="GO:0019867">
    <property type="term" value="C:outer membrane"/>
    <property type="evidence" value="ECO:0007669"/>
    <property type="project" value="InterPro"/>
</dbReference>
<evidence type="ECO:0000259" key="2">
    <source>
        <dbReference type="PROSITE" id="PS51208"/>
    </source>
</evidence>
<dbReference type="Pfam" id="PF03797">
    <property type="entry name" value="Autotransporter"/>
    <property type="match status" value="1"/>
</dbReference>
<dbReference type="PROSITE" id="PS51208">
    <property type="entry name" value="AUTOTRANSPORTER"/>
    <property type="match status" value="1"/>
</dbReference>
<feature type="signal peptide" evidence="1">
    <location>
        <begin position="1"/>
        <end position="22"/>
    </location>
</feature>
<dbReference type="EMBL" id="UGUV01000003">
    <property type="protein sequence ID" value="SUE72424.1"/>
    <property type="molecule type" value="Genomic_DNA"/>
</dbReference>
<dbReference type="Gene3D" id="2.40.128.130">
    <property type="entry name" value="Autotransporter beta-domain"/>
    <property type="match status" value="1"/>
</dbReference>
<dbReference type="AlphaFoldDB" id="A0A379PKQ6"/>
<dbReference type="InterPro" id="IPR006315">
    <property type="entry name" value="OM_autotransptr_brl_dom"/>
</dbReference>
<dbReference type="NCBIfam" id="TIGR01414">
    <property type="entry name" value="autotrans_barl"/>
    <property type="match status" value="1"/>
</dbReference>
<reference evidence="3 4" key="1">
    <citation type="submission" date="2018-06" db="EMBL/GenBank/DDBJ databases">
        <authorList>
            <consortium name="Pathogen Informatics"/>
            <person name="Doyle S."/>
        </authorList>
    </citation>
    <scope>NUCLEOTIDE SEQUENCE [LARGE SCALE GENOMIC DNA]</scope>
    <source>
        <strain evidence="3 4">NCTC10692</strain>
    </source>
</reference>
<proteinExistence type="predicted"/>
<feature type="domain" description="Autotransporter" evidence="2">
    <location>
        <begin position="596"/>
        <end position="864"/>
    </location>
</feature>
<organism evidence="3 4">
    <name type="scientific">Ectopseudomonas oleovorans</name>
    <name type="common">Pseudomonas oleovorans</name>
    <dbReference type="NCBI Taxonomy" id="301"/>
    <lineage>
        <taxon>Bacteria</taxon>
        <taxon>Pseudomonadati</taxon>
        <taxon>Pseudomonadota</taxon>
        <taxon>Gammaproteobacteria</taxon>
        <taxon>Pseudomonadales</taxon>
        <taxon>Pseudomonadaceae</taxon>
        <taxon>Ectopseudomonas</taxon>
    </lineage>
</organism>
<evidence type="ECO:0000313" key="3">
    <source>
        <dbReference type="EMBL" id="SUE72424.1"/>
    </source>
</evidence>
<dbReference type="Proteomes" id="UP000255303">
    <property type="component" value="Unassembled WGS sequence"/>
</dbReference>
<evidence type="ECO:0000313" key="4">
    <source>
        <dbReference type="Proteomes" id="UP000255303"/>
    </source>
</evidence>
<protein>
    <submittedName>
        <fullName evidence="3">Putative autotransporter</fullName>
    </submittedName>
</protein>
<dbReference type="InterPro" id="IPR005546">
    <property type="entry name" value="Autotransporte_beta"/>
</dbReference>
<accession>A0A379PKQ6</accession>
<evidence type="ECO:0000256" key="1">
    <source>
        <dbReference type="SAM" id="SignalP"/>
    </source>
</evidence>
<sequence length="864" mass="89485">MATISRKTILALAIAAASSAHAAPAPSQINVSGSTRIEVATGNFTSMTLTGTANRNAGEDGIDFDGPQISGNFVNDANFNLSGNNVDAIGIEDDSADGAIGGSFINNGTINANGYNASGINIADTVIGQSGVTDDAIGNVVNNGTINVTDTSGIAPVDEQAAIMLENVQLSGDVINKGTISVQARNASGIKVDGQDQDPTDTVKYATIDRDVVNTGTISVTGQNARGIELSMVNFGQDVENGGTINVNGDDAVAIRMDRSDYNRILNTGTIRAQGANSIGIESRESFGNNALSQGIINNGTIVADGVGIKVTNDLLQTGPGETSNASNFYRITQNAGTIQGGDSAIDGNGQTILHLNGGTIIGDIEGIRNAFVNGNVAIYSRLIEANKLDVTAGKLYIAEVTNVTGDMFVRNGAGLSLFVNNSTDPSKAIVEVDGKLTLEQGSVIGVTTNPGQFTKESTKYVLVSADQLENLGAQVKTLTPLLAVTNVAFENNSVTANIGLATGSQAGEGLANAGVDRNGVAATKAFIDSVLAKLPVNSSLYQTFINANDAELRQLARQLQPETNRAAQSASLAATGLTNSAIGSRASSLGANSGDALIETGAWVKVLHGNSDQGERGGIAGYDADSTGLIIGADGKLNEQTTLGLALSHVRTDVSSDTGNDTDVATTLLTAYGAWEQGPYSVIGSLSYGQSDNESKRYIAGERAKGDYDSNVLAADLSAGYTIKLNENLDLIPTLASRYAKVQIDSFTEKGTQAALRTGSQSLEVFDVGGGFKLEGVYGDFKPSARLMAFHDFAQDSADTTSAYALGGATFATTGAPATKWTYEAGVGLDWTKGNYTIGASYDYTRKADFNADTMTLKARYDF</sequence>
<feature type="chain" id="PRO_5016971660" evidence="1">
    <location>
        <begin position="23"/>
        <end position="864"/>
    </location>
</feature>
<gene>
    <name evidence="3" type="primary">ompB</name>
    <name evidence="3" type="ORF">NCTC10692_04579</name>
</gene>
<dbReference type="RefSeq" id="WP_074858883.1">
    <property type="nucleotide sequence ID" value="NZ_FNZC01000033.1"/>
</dbReference>
<name>A0A379PKQ6_ECTOL</name>